<dbReference type="AlphaFoldDB" id="A0A1G6B3M9"/>
<reference evidence="1 2" key="1">
    <citation type="submission" date="2016-10" db="EMBL/GenBank/DDBJ databases">
        <authorList>
            <person name="de Groot N.N."/>
        </authorList>
    </citation>
    <scope>NUCLEOTIDE SEQUENCE [LARGE SCALE GENOMIC DNA]</scope>
    <source>
        <strain evidence="1 2">DSM 3217</strain>
    </source>
</reference>
<dbReference type="Proteomes" id="UP000199228">
    <property type="component" value="Unassembled WGS sequence"/>
</dbReference>
<evidence type="ECO:0000313" key="2">
    <source>
        <dbReference type="Proteomes" id="UP000199228"/>
    </source>
</evidence>
<evidence type="ECO:0000313" key="1">
    <source>
        <dbReference type="EMBL" id="SDB15256.1"/>
    </source>
</evidence>
<dbReference type="EMBL" id="FMXR01000008">
    <property type="protein sequence ID" value="SDB15256.1"/>
    <property type="molecule type" value="Genomic_DNA"/>
</dbReference>
<protein>
    <submittedName>
        <fullName evidence="1">Uncharacterized protein</fullName>
    </submittedName>
</protein>
<sequence>MTIKELYEMAKANHIENFNIEIQYRDGGGYYEGTSELMEEEIEVNDTQKTVIL</sequence>
<proteinExistence type="predicted"/>
<accession>A0A1G6B3M9</accession>
<gene>
    <name evidence="1" type="ORF">SAMN02910417_01131</name>
</gene>
<dbReference type="STRING" id="1732.SAMN02910417_01131"/>
<keyword evidence="2" id="KW-1185">Reference proteome</keyword>
<organism evidence="1 2">
    <name type="scientific">Eubacterium oxidoreducens</name>
    <dbReference type="NCBI Taxonomy" id="1732"/>
    <lineage>
        <taxon>Bacteria</taxon>
        <taxon>Bacillati</taxon>
        <taxon>Bacillota</taxon>
        <taxon>Clostridia</taxon>
        <taxon>Eubacteriales</taxon>
        <taxon>Eubacteriaceae</taxon>
        <taxon>Eubacterium</taxon>
    </lineage>
</organism>
<name>A0A1G6B3M9_EUBOX</name>
<dbReference type="RefSeq" id="WP_176762303.1">
    <property type="nucleotide sequence ID" value="NZ_FMXR01000008.1"/>
</dbReference>